<evidence type="ECO:0000256" key="10">
    <source>
        <dbReference type="ARBA" id="ARBA00023157"/>
    </source>
</evidence>
<keyword evidence="8" id="KW-0186">Copper</keyword>
<keyword evidence="5 16" id="KW-0732">Signal</keyword>
<dbReference type="Gene3D" id="2.70.50.70">
    <property type="match status" value="1"/>
</dbReference>
<evidence type="ECO:0000313" key="18">
    <source>
        <dbReference type="EMBL" id="KAF2688488.1"/>
    </source>
</evidence>
<dbReference type="OrthoDB" id="6038816at2759"/>
<dbReference type="Pfam" id="PF03443">
    <property type="entry name" value="AA9"/>
    <property type="match status" value="1"/>
</dbReference>
<keyword evidence="9 18" id="KW-0503">Monooxygenase</keyword>
<evidence type="ECO:0000256" key="9">
    <source>
        <dbReference type="ARBA" id="ARBA00023033"/>
    </source>
</evidence>
<evidence type="ECO:0000256" key="15">
    <source>
        <dbReference type="ARBA" id="ARBA00047174"/>
    </source>
</evidence>
<reference evidence="18" key="1">
    <citation type="journal article" date="2020" name="Stud. Mycol.">
        <title>101 Dothideomycetes genomes: a test case for predicting lifestyles and emergence of pathogens.</title>
        <authorList>
            <person name="Haridas S."/>
            <person name="Albert R."/>
            <person name="Binder M."/>
            <person name="Bloem J."/>
            <person name="Labutti K."/>
            <person name="Salamov A."/>
            <person name="Andreopoulos B."/>
            <person name="Baker S."/>
            <person name="Barry K."/>
            <person name="Bills G."/>
            <person name="Bluhm B."/>
            <person name="Cannon C."/>
            <person name="Castanera R."/>
            <person name="Culley D."/>
            <person name="Daum C."/>
            <person name="Ezra D."/>
            <person name="Gonzalez J."/>
            <person name="Henrissat B."/>
            <person name="Kuo A."/>
            <person name="Liang C."/>
            <person name="Lipzen A."/>
            <person name="Lutzoni F."/>
            <person name="Magnuson J."/>
            <person name="Mondo S."/>
            <person name="Nolan M."/>
            <person name="Ohm R."/>
            <person name="Pangilinan J."/>
            <person name="Park H.-J."/>
            <person name="Ramirez L."/>
            <person name="Alfaro M."/>
            <person name="Sun H."/>
            <person name="Tritt A."/>
            <person name="Yoshinaga Y."/>
            <person name="Zwiers L.-H."/>
            <person name="Turgeon B."/>
            <person name="Goodwin S."/>
            <person name="Spatafora J."/>
            <person name="Crous P."/>
            <person name="Grigoriev I."/>
        </authorList>
    </citation>
    <scope>NUCLEOTIDE SEQUENCE</scope>
    <source>
        <strain evidence="18">CBS 122367</strain>
    </source>
</reference>
<keyword evidence="12" id="KW-0624">Polysaccharide degradation</keyword>
<dbReference type="GO" id="GO:0005576">
    <property type="term" value="C:extracellular region"/>
    <property type="evidence" value="ECO:0007669"/>
    <property type="project" value="UniProtKB-SubCell"/>
</dbReference>
<protein>
    <recommendedName>
        <fullName evidence="15">lytic cellulose monooxygenase (C4-dehydrogenating)</fullName>
        <ecNumber evidence="15">1.14.99.56</ecNumber>
    </recommendedName>
</protein>
<dbReference type="GO" id="GO:0046872">
    <property type="term" value="F:metal ion binding"/>
    <property type="evidence" value="ECO:0007669"/>
    <property type="project" value="UniProtKB-KW"/>
</dbReference>
<evidence type="ECO:0000256" key="11">
    <source>
        <dbReference type="ARBA" id="ARBA00023277"/>
    </source>
</evidence>
<accession>A0A6G1JDG9</accession>
<sequence>MKSSMLFPALVLLAKGINAYYTLGHLLVNNTETLKWAYMRDVSGVEFSEKGNPQYVDVLTTNDVRCGRDAWRLNHETLTADVLAGSVIGVRKTRSHPDNAASDWIYHIGPGQVYLAKAPANIDDLFKIATIGAVNDTDWYLDGLKLRDWNPTIPKSTPPGKYLLRHEQIWPRPPQEEVIQTTQFYVNCAQINVIGEGGGTPGPTVKFPGAYAADSPGISIPKGSEYYDEDRKQMQWTMGFLNYTAPGPQIWSG</sequence>
<evidence type="ECO:0000256" key="5">
    <source>
        <dbReference type="ARBA" id="ARBA00022729"/>
    </source>
</evidence>
<dbReference type="EC" id="1.14.99.56" evidence="15"/>
<evidence type="ECO:0000256" key="16">
    <source>
        <dbReference type="SAM" id="SignalP"/>
    </source>
</evidence>
<evidence type="ECO:0000259" key="17">
    <source>
        <dbReference type="Pfam" id="PF03443"/>
    </source>
</evidence>
<dbReference type="PANTHER" id="PTHR33353:SF10">
    <property type="entry name" value="ENDO-BETA-1,4-GLUCANASE D"/>
    <property type="match status" value="1"/>
</dbReference>
<keyword evidence="3" id="KW-0964">Secreted</keyword>
<comment type="cofactor">
    <cofactor evidence="1">
        <name>Cu(2+)</name>
        <dbReference type="ChEBI" id="CHEBI:29036"/>
    </cofactor>
</comment>
<dbReference type="PANTHER" id="PTHR33353">
    <property type="entry name" value="PUTATIVE (AFU_ORTHOLOGUE AFUA_1G12560)-RELATED"/>
    <property type="match status" value="1"/>
</dbReference>
<keyword evidence="19" id="KW-1185">Reference proteome</keyword>
<comment type="similarity">
    <text evidence="13">Belongs to the polysaccharide monooxygenase AA9 family.</text>
</comment>
<comment type="catalytic activity">
    <reaction evidence="14">
        <text>[(1-&gt;4)-beta-D-glucosyl]n+m + reduced acceptor + O2 = 4-dehydro-beta-D-glucosyl-[(1-&gt;4)-beta-D-glucosyl]n-1 + [(1-&gt;4)-beta-D-glucosyl]m + acceptor + H2O.</text>
        <dbReference type="EC" id="1.14.99.56"/>
    </reaction>
</comment>
<evidence type="ECO:0000256" key="8">
    <source>
        <dbReference type="ARBA" id="ARBA00023008"/>
    </source>
</evidence>
<dbReference type="GO" id="GO:0004497">
    <property type="term" value="F:monooxygenase activity"/>
    <property type="evidence" value="ECO:0007669"/>
    <property type="project" value="UniProtKB-KW"/>
</dbReference>
<name>A0A6G1JDG9_9PLEO</name>
<evidence type="ECO:0000256" key="7">
    <source>
        <dbReference type="ARBA" id="ARBA00023002"/>
    </source>
</evidence>
<evidence type="ECO:0000256" key="3">
    <source>
        <dbReference type="ARBA" id="ARBA00022525"/>
    </source>
</evidence>
<keyword evidence="10" id="KW-1015">Disulfide bond</keyword>
<keyword evidence="4" id="KW-0479">Metal-binding</keyword>
<dbReference type="InterPro" id="IPR005103">
    <property type="entry name" value="AA9_LPMO"/>
</dbReference>
<feature type="domain" description="Auxiliary Activity family 9 catalytic" evidence="17">
    <location>
        <begin position="21"/>
        <end position="220"/>
    </location>
</feature>
<dbReference type="GO" id="GO:0030245">
    <property type="term" value="P:cellulose catabolic process"/>
    <property type="evidence" value="ECO:0007669"/>
    <property type="project" value="UniProtKB-KW"/>
</dbReference>
<gene>
    <name evidence="18" type="ORF">K458DRAFT_475258</name>
</gene>
<keyword evidence="6" id="KW-0136">Cellulose degradation</keyword>
<keyword evidence="7" id="KW-0560">Oxidoreductase</keyword>
<dbReference type="Proteomes" id="UP000799291">
    <property type="component" value="Unassembled WGS sequence"/>
</dbReference>
<evidence type="ECO:0000313" key="19">
    <source>
        <dbReference type="Proteomes" id="UP000799291"/>
    </source>
</evidence>
<evidence type="ECO:0000256" key="6">
    <source>
        <dbReference type="ARBA" id="ARBA00023001"/>
    </source>
</evidence>
<dbReference type="InterPro" id="IPR049892">
    <property type="entry name" value="AA9"/>
</dbReference>
<dbReference type="EMBL" id="MU005573">
    <property type="protein sequence ID" value="KAF2688488.1"/>
    <property type="molecule type" value="Genomic_DNA"/>
</dbReference>
<evidence type="ECO:0000256" key="14">
    <source>
        <dbReference type="ARBA" id="ARBA00045077"/>
    </source>
</evidence>
<evidence type="ECO:0000256" key="4">
    <source>
        <dbReference type="ARBA" id="ARBA00022723"/>
    </source>
</evidence>
<organism evidence="18 19">
    <name type="scientific">Lentithecium fluviatile CBS 122367</name>
    <dbReference type="NCBI Taxonomy" id="1168545"/>
    <lineage>
        <taxon>Eukaryota</taxon>
        <taxon>Fungi</taxon>
        <taxon>Dikarya</taxon>
        <taxon>Ascomycota</taxon>
        <taxon>Pezizomycotina</taxon>
        <taxon>Dothideomycetes</taxon>
        <taxon>Pleosporomycetidae</taxon>
        <taxon>Pleosporales</taxon>
        <taxon>Massarineae</taxon>
        <taxon>Lentitheciaceae</taxon>
        <taxon>Lentithecium</taxon>
    </lineage>
</organism>
<comment type="subcellular location">
    <subcellularLocation>
        <location evidence="2">Secreted</location>
    </subcellularLocation>
</comment>
<evidence type="ECO:0000256" key="13">
    <source>
        <dbReference type="ARBA" id="ARBA00044502"/>
    </source>
</evidence>
<evidence type="ECO:0000256" key="1">
    <source>
        <dbReference type="ARBA" id="ARBA00001973"/>
    </source>
</evidence>
<keyword evidence="11" id="KW-0119">Carbohydrate metabolism</keyword>
<evidence type="ECO:0000256" key="12">
    <source>
        <dbReference type="ARBA" id="ARBA00023326"/>
    </source>
</evidence>
<proteinExistence type="inferred from homology"/>
<evidence type="ECO:0000256" key="2">
    <source>
        <dbReference type="ARBA" id="ARBA00004613"/>
    </source>
</evidence>
<dbReference type="AlphaFoldDB" id="A0A6G1JDG9"/>
<feature type="signal peptide" evidence="16">
    <location>
        <begin position="1"/>
        <end position="19"/>
    </location>
</feature>
<feature type="chain" id="PRO_5026042698" description="lytic cellulose monooxygenase (C4-dehydrogenating)" evidence="16">
    <location>
        <begin position="20"/>
        <end position="253"/>
    </location>
</feature>